<organism evidence="2 3">
    <name type="scientific">Cupriavidus taiwanensis</name>
    <dbReference type="NCBI Taxonomy" id="164546"/>
    <lineage>
        <taxon>Bacteria</taxon>
        <taxon>Pseudomonadati</taxon>
        <taxon>Pseudomonadota</taxon>
        <taxon>Betaproteobacteria</taxon>
        <taxon>Burkholderiales</taxon>
        <taxon>Burkholderiaceae</taxon>
        <taxon>Cupriavidus</taxon>
    </lineage>
</organism>
<evidence type="ECO:0000256" key="1">
    <source>
        <dbReference type="ARBA" id="ARBA00006987"/>
    </source>
</evidence>
<evidence type="ECO:0000313" key="2">
    <source>
        <dbReference type="EMBL" id="SPS00095.1"/>
    </source>
</evidence>
<dbReference type="Pfam" id="PF03401">
    <property type="entry name" value="TctC"/>
    <property type="match status" value="1"/>
</dbReference>
<evidence type="ECO:0008006" key="4">
    <source>
        <dbReference type="Google" id="ProtNLM"/>
    </source>
</evidence>
<dbReference type="Gene3D" id="3.40.190.10">
    <property type="entry name" value="Periplasmic binding protein-like II"/>
    <property type="match status" value="1"/>
</dbReference>
<evidence type="ECO:0000313" key="3">
    <source>
        <dbReference type="Proteomes" id="UP000256805"/>
    </source>
</evidence>
<sequence length="336" mass="35107">MENNWRTHNTTETSVNSLCRLIAIACMATAPLASAAAPYPGKPIRVVVPFPAGGGTDIIAREITSRVALSTGWTFVIENKPGSGGNLGIDAVAKAPHDGYTIGMGQTSNLAINPTLYPRLPYDPLKDLAPIGMVASAPLVLATSMSSPYKSLADVMTASRTKPGAVNFASPGNGTVAHLAGEQFQRNAGLKLTHIPYKGAAQAVNDLIGGQVDLYMASVPSLLGHIRNGKLRPLAVSSAARVADLPQVPTFAESGVKGFDAATWFGFVAPAGTPKDIVIRLNAEFNKALKVPELAKKLNDQGATVLSGTPEQFGALIRQDITRWSAVIKASGTTLD</sequence>
<dbReference type="PANTHER" id="PTHR42928:SF5">
    <property type="entry name" value="BLR1237 PROTEIN"/>
    <property type="match status" value="1"/>
</dbReference>
<dbReference type="AlphaFoldDB" id="A0A375J4J0"/>
<proteinExistence type="inferred from homology"/>
<dbReference type="EMBL" id="OVTA01000037">
    <property type="protein sequence ID" value="SPS00095.1"/>
    <property type="molecule type" value="Genomic_DNA"/>
</dbReference>
<dbReference type="SUPFAM" id="SSF53850">
    <property type="entry name" value="Periplasmic binding protein-like II"/>
    <property type="match status" value="1"/>
</dbReference>
<dbReference type="CDD" id="cd13578">
    <property type="entry name" value="PBP2_Bug27"/>
    <property type="match status" value="1"/>
</dbReference>
<dbReference type="PIRSF" id="PIRSF017082">
    <property type="entry name" value="YflP"/>
    <property type="match status" value="1"/>
</dbReference>
<reference evidence="2 3" key="1">
    <citation type="submission" date="2018-01" db="EMBL/GenBank/DDBJ databases">
        <authorList>
            <person name="Gaut B.S."/>
            <person name="Morton B.R."/>
            <person name="Clegg M.T."/>
            <person name="Duvall M.R."/>
        </authorList>
    </citation>
    <scope>NUCLEOTIDE SEQUENCE [LARGE SCALE GENOMIC DNA]</scope>
    <source>
        <strain evidence="2">Cupriavidus taiwanensis cmp 52</strain>
    </source>
</reference>
<comment type="similarity">
    <text evidence="1">Belongs to the UPF0065 (bug) family.</text>
</comment>
<dbReference type="Gene3D" id="3.40.190.150">
    <property type="entry name" value="Bordetella uptake gene, domain 1"/>
    <property type="match status" value="1"/>
</dbReference>
<dbReference type="InterPro" id="IPR005064">
    <property type="entry name" value="BUG"/>
</dbReference>
<protein>
    <recommendedName>
        <fullName evidence="4">Protein BugT</fullName>
    </recommendedName>
</protein>
<accession>A0A375J4J0</accession>
<gene>
    <name evidence="2" type="ORF">CBM2634_B140107</name>
</gene>
<name>A0A375J4J0_9BURK</name>
<dbReference type="PANTHER" id="PTHR42928">
    <property type="entry name" value="TRICARBOXYLATE-BINDING PROTEIN"/>
    <property type="match status" value="1"/>
</dbReference>
<dbReference type="Proteomes" id="UP000256805">
    <property type="component" value="Unassembled WGS sequence"/>
</dbReference>
<dbReference type="InterPro" id="IPR042100">
    <property type="entry name" value="Bug_dom1"/>
</dbReference>